<dbReference type="GO" id="GO:0005886">
    <property type="term" value="C:plasma membrane"/>
    <property type="evidence" value="ECO:0007669"/>
    <property type="project" value="UniProtKB-SubCell"/>
</dbReference>
<evidence type="ECO:0000256" key="5">
    <source>
        <dbReference type="ARBA" id="ARBA00022692"/>
    </source>
</evidence>
<keyword evidence="11" id="KW-0675">Receptor</keyword>
<name>A0A8D0SLI3_PIG</name>
<evidence type="ECO:0000256" key="4">
    <source>
        <dbReference type="ARBA" id="ARBA00022606"/>
    </source>
</evidence>
<comment type="subcellular location">
    <subcellularLocation>
        <location evidence="12">Cell membrane</location>
        <topology evidence="12">Multi-pass membrane protein</topology>
    </subcellularLocation>
    <subcellularLocation>
        <location evidence="3">Membrane</location>
        <topology evidence="3">Multi-pass membrane protein</topology>
    </subcellularLocation>
</comment>
<dbReference type="PRINTS" id="PR00237">
    <property type="entry name" value="GPCRRHODOPSN"/>
</dbReference>
<dbReference type="Gene3D" id="1.20.1070.10">
    <property type="entry name" value="Rhodopsin 7-helix transmembrane proteins"/>
    <property type="match status" value="1"/>
</dbReference>
<protein>
    <recommendedName>
        <fullName evidence="12">Olfactory receptor</fullName>
    </recommendedName>
</protein>
<evidence type="ECO:0000256" key="8">
    <source>
        <dbReference type="ARBA" id="ARBA00023040"/>
    </source>
</evidence>
<keyword evidence="9 12" id="KW-0472">Membrane</keyword>
<dbReference type="PANTHER" id="PTHR26450:SF11">
    <property type="entry name" value="OLFACTORY RECEPTOR"/>
    <property type="match status" value="1"/>
</dbReference>
<keyword evidence="12" id="KW-1003">Cell membrane</keyword>
<keyword evidence="7 12" id="KW-1133">Transmembrane helix</keyword>
<dbReference type="PROSITE" id="PS00237">
    <property type="entry name" value="G_PROTEIN_RECEP_F1_1"/>
    <property type="match status" value="1"/>
</dbReference>
<evidence type="ECO:0000256" key="3">
    <source>
        <dbReference type="ARBA" id="ARBA00004141"/>
    </source>
</evidence>
<dbReference type="SUPFAM" id="SSF81321">
    <property type="entry name" value="Family A G protein-coupled receptor-like"/>
    <property type="match status" value="1"/>
</dbReference>
<keyword evidence="8 11" id="KW-0297">G-protein coupled receptor</keyword>
<feature type="transmembrane region" description="Helical" evidence="12">
    <location>
        <begin position="62"/>
        <end position="88"/>
    </location>
</feature>
<dbReference type="PROSITE" id="PS50262">
    <property type="entry name" value="G_PROTEIN_RECEP_F1_2"/>
    <property type="match status" value="1"/>
</dbReference>
<dbReference type="Pfam" id="PF13853">
    <property type="entry name" value="7tm_4"/>
    <property type="match status" value="1"/>
</dbReference>
<dbReference type="PANTHER" id="PTHR26450">
    <property type="entry name" value="OLFACTORY RECEPTOR 56B1-RELATED"/>
    <property type="match status" value="1"/>
</dbReference>
<evidence type="ECO:0000313" key="15">
    <source>
        <dbReference type="Proteomes" id="UP000694727"/>
    </source>
</evidence>
<evidence type="ECO:0000256" key="1">
    <source>
        <dbReference type="ARBA" id="ARBA00002936"/>
    </source>
</evidence>
<accession>A0A8D0SLI3</accession>
<evidence type="ECO:0000259" key="13">
    <source>
        <dbReference type="PROSITE" id="PS50262"/>
    </source>
</evidence>
<dbReference type="Ensembl" id="ENSSSCT00025070512.1">
    <property type="protein sequence ID" value="ENSSSCP00025030447.1"/>
    <property type="gene ID" value="ENSSSCG00025051608.1"/>
</dbReference>
<evidence type="ECO:0000256" key="6">
    <source>
        <dbReference type="ARBA" id="ARBA00022725"/>
    </source>
</evidence>
<feature type="domain" description="G-protein coupled receptors family 1 profile" evidence="13">
    <location>
        <begin position="43"/>
        <end position="294"/>
    </location>
</feature>
<dbReference type="PRINTS" id="PR00245">
    <property type="entry name" value="OLFACTORYR"/>
</dbReference>
<dbReference type="FunFam" id="1.20.1070.10:FF:000006">
    <property type="entry name" value="Olfactory receptor"/>
    <property type="match status" value="1"/>
</dbReference>
<evidence type="ECO:0000313" key="14">
    <source>
        <dbReference type="Ensembl" id="ENSSSCP00025030447.1"/>
    </source>
</evidence>
<feature type="transmembrane region" description="Helical" evidence="12">
    <location>
        <begin position="134"/>
        <end position="155"/>
    </location>
</feature>
<dbReference type="InterPro" id="IPR000725">
    <property type="entry name" value="Olfact_rcpt"/>
</dbReference>
<dbReference type="Proteomes" id="UP000694727">
    <property type="component" value="Unplaced"/>
</dbReference>
<comment type="function">
    <text evidence="1">Odorant receptor.</text>
</comment>
<dbReference type="InterPro" id="IPR050402">
    <property type="entry name" value="OR51/52/56-like"/>
</dbReference>
<evidence type="ECO:0000256" key="2">
    <source>
        <dbReference type="ARBA" id="ARBA00003929"/>
    </source>
</evidence>
<feature type="transmembrane region" description="Helical" evidence="12">
    <location>
        <begin position="25"/>
        <end position="50"/>
    </location>
</feature>
<evidence type="ECO:0000256" key="12">
    <source>
        <dbReference type="RuleBase" id="RU363047"/>
    </source>
</evidence>
<keyword evidence="6 12" id="KW-0552">Olfaction</keyword>
<feature type="transmembrane region" description="Helical" evidence="12">
    <location>
        <begin position="94"/>
        <end position="122"/>
    </location>
</feature>
<evidence type="ECO:0000256" key="11">
    <source>
        <dbReference type="RuleBase" id="RU000688"/>
    </source>
</evidence>
<evidence type="ECO:0000256" key="10">
    <source>
        <dbReference type="ARBA" id="ARBA00023224"/>
    </source>
</evidence>
<feature type="transmembrane region" description="Helical" evidence="12">
    <location>
        <begin position="235"/>
        <end position="254"/>
    </location>
</feature>
<organism evidence="14 15">
    <name type="scientific">Sus scrofa</name>
    <name type="common">Pig</name>
    <dbReference type="NCBI Taxonomy" id="9823"/>
    <lineage>
        <taxon>Eukaryota</taxon>
        <taxon>Metazoa</taxon>
        <taxon>Chordata</taxon>
        <taxon>Craniata</taxon>
        <taxon>Vertebrata</taxon>
        <taxon>Euteleostomi</taxon>
        <taxon>Mammalia</taxon>
        <taxon>Eutheria</taxon>
        <taxon>Laurasiatheria</taxon>
        <taxon>Artiodactyla</taxon>
        <taxon>Suina</taxon>
        <taxon>Suidae</taxon>
        <taxon>Sus</taxon>
    </lineage>
</organism>
<dbReference type="InterPro" id="IPR017452">
    <property type="entry name" value="GPCR_Rhodpsn_7TM"/>
</dbReference>
<keyword evidence="5 11" id="KW-0812">Transmembrane</keyword>
<dbReference type="InterPro" id="IPR000276">
    <property type="entry name" value="GPCR_Rhodpsn"/>
</dbReference>
<feature type="transmembrane region" description="Helical" evidence="12">
    <location>
        <begin position="199"/>
        <end position="223"/>
    </location>
</feature>
<evidence type="ECO:0000256" key="9">
    <source>
        <dbReference type="ARBA" id="ARBA00023136"/>
    </source>
</evidence>
<comment type="similarity">
    <text evidence="11">Belongs to the G-protein coupled receptor 1 family.</text>
</comment>
<dbReference type="GO" id="GO:0004930">
    <property type="term" value="F:G protein-coupled receptor activity"/>
    <property type="evidence" value="ECO:0007669"/>
    <property type="project" value="UniProtKB-KW"/>
</dbReference>
<keyword evidence="10 11" id="KW-0807">Transducer</keyword>
<evidence type="ECO:0000256" key="7">
    <source>
        <dbReference type="ARBA" id="ARBA00022989"/>
    </source>
</evidence>
<dbReference type="GO" id="GO:0004984">
    <property type="term" value="F:olfactory receptor activity"/>
    <property type="evidence" value="ECO:0007669"/>
    <property type="project" value="InterPro"/>
</dbReference>
<proteinExistence type="inferred from homology"/>
<dbReference type="AlphaFoldDB" id="A0A8D0SLI3"/>
<feature type="transmembrane region" description="Helical" evidence="12">
    <location>
        <begin position="274"/>
        <end position="296"/>
    </location>
</feature>
<keyword evidence="4 12" id="KW-0716">Sensory transduction</keyword>
<comment type="function">
    <text evidence="2">Putative odorant or sperm cell receptor.</text>
</comment>
<sequence>MSASNSTSSHPAAFLLVGIPGLEHLHIWISIPFCFAYTLALLGNCTLLFIILVNTDLHEPMYLFLAMLAAIDLVLSSTTVPKMLAIFWFRDRAINFYTCLVQMFFLHSFSIMESALLLAMAFDRYVAICRPLHYTTVLTGPLITKIGLAAVTRAVTLMTPLPFLLRRFHYCRGPVIAHCYCEHMAVVRLACGDTHFNNIYGIAVAMFIAVLDLFFVILSYIFILRAVLQLTSQEARYKAFGTCVSHIGAILAFYTPAVISSVMHRVARRAAPHVHILFANFYLLFPPMVNPIIYGVRTKQIREQVLGLFLRKDV</sequence>
<reference evidence="14" key="1">
    <citation type="submission" date="2025-08" db="UniProtKB">
        <authorList>
            <consortium name="Ensembl"/>
        </authorList>
    </citation>
    <scope>IDENTIFICATION</scope>
</reference>